<evidence type="ECO:0000313" key="3">
    <source>
        <dbReference type="Proteomes" id="UP000824540"/>
    </source>
</evidence>
<feature type="compositionally biased region" description="Pro residues" evidence="1">
    <location>
        <begin position="149"/>
        <end position="186"/>
    </location>
</feature>
<feature type="region of interest" description="Disordered" evidence="1">
    <location>
        <begin position="201"/>
        <end position="229"/>
    </location>
</feature>
<dbReference type="AlphaFoldDB" id="A0A8T2MX92"/>
<protein>
    <submittedName>
        <fullName evidence="2">Uncharacterized protein</fullName>
    </submittedName>
</protein>
<accession>A0A8T2MX92</accession>
<feature type="non-terminal residue" evidence="2">
    <location>
        <position position="1"/>
    </location>
</feature>
<proteinExistence type="predicted"/>
<feature type="compositionally biased region" description="Low complexity" evidence="1">
    <location>
        <begin position="55"/>
        <end position="69"/>
    </location>
</feature>
<dbReference type="EMBL" id="JAFBMS010000245">
    <property type="protein sequence ID" value="KAG9332313.1"/>
    <property type="molecule type" value="Genomic_DNA"/>
</dbReference>
<evidence type="ECO:0000256" key="1">
    <source>
        <dbReference type="SAM" id="MobiDB-lite"/>
    </source>
</evidence>
<organism evidence="2 3">
    <name type="scientific">Albula glossodonta</name>
    <name type="common">roundjaw bonefish</name>
    <dbReference type="NCBI Taxonomy" id="121402"/>
    <lineage>
        <taxon>Eukaryota</taxon>
        <taxon>Metazoa</taxon>
        <taxon>Chordata</taxon>
        <taxon>Craniata</taxon>
        <taxon>Vertebrata</taxon>
        <taxon>Euteleostomi</taxon>
        <taxon>Actinopterygii</taxon>
        <taxon>Neopterygii</taxon>
        <taxon>Teleostei</taxon>
        <taxon>Albuliformes</taxon>
        <taxon>Albulidae</taxon>
        <taxon>Albula</taxon>
    </lineage>
</organism>
<dbReference type="OrthoDB" id="8964664at2759"/>
<keyword evidence="3" id="KW-1185">Reference proteome</keyword>
<feature type="compositionally biased region" description="Low complexity" evidence="1">
    <location>
        <begin position="121"/>
        <end position="133"/>
    </location>
</feature>
<feature type="compositionally biased region" description="Basic residues" evidence="1">
    <location>
        <begin position="75"/>
        <end position="93"/>
    </location>
</feature>
<feature type="non-terminal residue" evidence="2">
    <location>
        <position position="229"/>
    </location>
</feature>
<reference evidence="2" key="1">
    <citation type="thesis" date="2021" institute="BYU ScholarsArchive" country="Provo, UT, USA">
        <title>Applications of and Algorithms for Genome Assembly and Genomic Analyses with an Emphasis on Marine Teleosts.</title>
        <authorList>
            <person name="Pickett B.D."/>
        </authorList>
    </citation>
    <scope>NUCLEOTIDE SEQUENCE</scope>
    <source>
        <strain evidence="2">HI-2016</strain>
    </source>
</reference>
<gene>
    <name evidence="2" type="ORF">JZ751_015415</name>
</gene>
<comment type="caution">
    <text evidence="2">The sequence shown here is derived from an EMBL/GenBank/DDBJ whole genome shotgun (WGS) entry which is preliminary data.</text>
</comment>
<feature type="region of interest" description="Disordered" evidence="1">
    <location>
        <begin position="43"/>
        <end position="189"/>
    </location>
</feature>
<evidence type="ECO:0000313" key="2">
    <source>
        <dbReference type="EMBL" id="KAG9332313.1"/>
    </source>
</evidence>
<name>A0A8T2MX92_9TELE</name>
<dbReference type="Proteomes" id="UP000824540">
    <property type="component" value="Unassembled WGS sequence"/>
</dbReference>
<sequence length="229" mass="23910">QTQSFSPPTSSMFAPITRQEAELIQQQAPPSYGQLIAQGVIPPVEDFPTENPNESSTLSLRGLLQLLGQDPGTSSRRRRRPRLVRRAIRRMRRWGLLPRSAPRPSQPASPSPQQTEAAPTGSEPSQSSPSGSSLAAEGVSSPLPQKLGLPPPTEPPSVPPPQAPPSTPPAPPQPPPPVLPPAPPTGSPLLASLFHSLGLGLSLFRPSPSALSLSPPSSASASSTSSDDE</sequence>